<reference evidence="3 4" key="1">
    <citation type="submission" date="2023-12" db="EMBL/GenBank/DDBJ databases">
        <title>Thiobacillus sedimentum sp. nov., a chemolithoautotrophic sulfur-oxidizing bacterium isolated from freshwater sediment.</title>
        <authorList>
            <person name="Luo J."/>
            <person name="Dai C."/>
        </authorList>
    </citation>
    <scope>NUCLEOTIDE SEQUENCE [LARGE SCALE GENOMIC DNA]</scope>
    <source>
        <strain evidence="3 4">SCUT-2</strain>
    </source>
</reference>
<name>A0ABZ1CM51_9PROT</name>
<accession>A0ABZ1CM51</accession>
<evidence type="ECO:0000313" key="4">
    <source>
        <dbReference type="Proteomes" id="UP001334732"/>
    </source>
</evidence>
<dbReference type="RefSeq" id="WP_324780589.1">
    <property type="nucleotide sequence ID" value="NZ_CP141769.1"/>
</dbReference>
<sequence>MSLTRLNLVLLPSVLALASPGWAEARQAHGKATQAHPLNLSLPPDVVASPGGNAAADPVQRNLRAPAPLPGNAPAHLRYGAGYELRQMEIGGAAPGGGAAAAGGGAGGGAGRHGR</sequence>
<feature type="region of interest" description="Disordered" evidence="1">
    <location>
        <begin position="94"/>
        <end position="115"/>
    </location>
</feature>
<keyword evidence="4" id="KW-1185">Reference proteome</keyword>
<evidence type="ECO:0000256" key="1">
    <source>
        <dbReference type="SAM" id="MobiDB-lite"/>
    </source>
</evidence>
<dbReference type="EMBL" id="CP141769">
    <property type="protein sequence ID" value="WRS40058.1"/>
    <property type="molecule type" value="Genomic_DNA"/>
</dbReference>
<feature type="signal peptide" evidence="2">
    <location>
        <begin position="1"/>
        <end position="18"/>
    </location>
</feature>
<protein>
    <submittedName>
        <fullName evidence="3">Uncharacterized protein</fullName>
    </submittedName>
</protein>
<organism evidence="3 4">
    <name type="scientific">Thiobacillus sedimenti</name>
    <dbReference type="NCBI Taxonomy" id="3110231"/>
    <lineage>
        <taxon>Bacteria</taxon>
        <taxon>Pseudomonadati</taxon>
        <taxon>Pseudomonadota</taxon>
        <taxon>Betaproteobacteria</taxon>
        <taxon>Nitrosomonadales</taxon>
        <taxon>Thiobacillaceae</taxon>
        <taxon>Thiobacillus</taxon>
    </lineage>
</organism>
<proteinExistence type="predicted"/>
<evidence type="ECO:0000313" key="3">
    <source>
        <dbReference type="EMBL" id="WRS40058.1"/>
    </source>
</evidence>
<feature type="region of interest" description="Disordered" evidence="1">
    <location>
        <begin position="28"/>
        <end position="58"/>
    </location>
</feature>
<keyword evidence="2" id="KW-0732">Signal</keyword>
<gene>
    <name evidence="3" type="ORF">VA613_04105</name>
</gene>
<feature type="chain" id="PRO_5047353110" evidence="2">
    <location>
        <begin position="19"/>
        <end position="115"/>
    </location>
</feature>
<evidence type="ECO:0000256" key="2">
    <source>
        <dbReference type="SAM" id="SignalP"/>
    </source>
</evidence>
<dbReference type="Proteomes" id="UP001334732">
    <property type="component" value="Chromosome"/>
</dbReference>